<feature type="region of interest" description="Disordered" evidence="1">
    <location>
        <begin position="1"/>
        <end position="31"/>
    </location>
</feature>
<dbReference type="GeneID" id="116188280"/>
<evidence type="ECO:0000313" key="6">
    <source>
        <dbReference type="RefSeq" id="XP_031373393.1"/>
    </source>
</evidence>
<dbReference type="SUPFAM" id="SSF81606">
    <property type="entry name" value="PP2C-like"/>
    <property type="match status" value="1"/>
</dbReference>
<reference evidence="4" key="1">
    <citation type="journal article" date="2017" name="Plant J.">
        <title>The pomegranate (Punica granatum L.) genome and the genomics of punicalagin biosynthesis.</title>
        <authorList>
            <person name="Qin G."/>
            <person name="Xu C."/>
            <person name="Ming R."/>
            <person name="Tang H."/>
            <person name="Guyot R."/>
            <person name="Kramer E.M."/>
            <person name="Hu Y."/>
            <person name="Yi X."/>
            <person name="Qi Y."/>
            <person name="Xu X."/>
            <person name="Gao Z."/>
            <person name="Pan H."/>
            <person name="Jian J."/>
            <person name="Tian Y."/>
            <person name="Yue Z."/>
            <person name="Xu Y."/>
        </authorList>
    </citation>
    <scope>NUCLEOTIDE SEQUENCE [LARGE SCALE GENOMIC DNA]</scope>
    <source>
        <strain evidence="4">cv. Dabenzi</strain>
    </source>
</reference>
<accession>A0A218VUD8</accession>
<proteinExistence type="predicted"/>
<dbReference type="Proteomes" id="UP000515151">
    <property type="component" value="Chromosome 1"/>
</dbReference>
<dbReference type="PROSITE" id="PS51746">
    <property type="entry name" value="PPM_2"/>
    <property type="match status" value="1"/>
</dbReference>
<dbReference type="Proteomes" id="UP000197138">
    <property type="component" value="Unassembled WGS sequence"/>
</dbReference>
<gene>
    <name evidence="6" type="primary">LOC116188280</name>
    <name evidence="3" type="ORF">CDL15_Pgr018686</name>
</gene>
<name>A0A218VUD8_PUNGR</name>
<evidence type="ECO:0000313" key="3">
    <source>
        <dbReference type="EMBL" id="OWM64115.1"/>
    </source>
</evidence>
<dbReference type="InterPro" id="IPR036457">
    <property type="entry name" value="PPM-type-like_dom_sf"/>
</dbReference>
<dbReference type="Gene3D" id="3.60.40.10">
    <property type="entry name" value="PPM-type phosphatase domain"/>
    <property type="match status" value="1"/>
</dbReference>
<dbReference type="PANTHER" id="PTHR13832">
    <property type="entry name" value="PROTEIN PHOSPHATASE 2C"/>
    <property type="match status" value="1"/>
</dbReference>
<dbReference type="AlphaFoldDB" id="A0A218VUD8"/>
<dbReference type="GO" id="GO:0004722">
    <property type="term" value="F:protein serine/threonine phosphatase activity"/>
    <property type="evidence" value="ECO:0007669"/>
    <property type="project" value="InterPro"/>
</dbReference>
<feature type="compositionally biased region" description="Polar residues" evidence="1">
    <location>
        <begin position="14"/>
        <end position="24"/>
    </location>
</feature>
<dbReference type="Pfam" id="PF00481">
    <property type="entry name" value="PP2C"/>
    <property type="match status" value="1"/>
</dbReference>
<feature type="domain" description="PPM-type phosphatase" evidence="2">
    <location>
        <begin position="254"/>
        <end position="768"/>
    </location>
</feature>
<organism evidence="3 4">
    <name type="scientific">Punica granatum</name>
    <name type="common">Pomegranate</name>
    <dbReference type="NCBI Taxonomy" id="22663"/>
    <lineage>
        <taxon>Eukaryota</taxon>
        <taxon>Viridiplantae</taxon>
        <taxon>Streptophyta</taxon>
        <taxon>Embryophyta</taxon>
        <taxon>Tracheophyta</taxon>
        <taxon>Spermatophyta</taxon>
        <taxon>Magnoliopsida</taxon>
        <taxon>eudicotyledons</taxon>
        <taxon>Gunneridae</taxon>
        <taxon>Pentapetalae</taxon>
        <taxon>rosids</taxon>
        <taxon>malvids</taxon>
        <taxon>Myrtales</taxon>
        <taxon>Lythraceae</taxon>
        <taxon>Punica</taxon>
    </lineage>
</organism>
<evidence type="ECO:0000313" key="4">
    <source>
        <dbReference type="Proteomes" id="UP000197138"/>
    </source>
</evidence>
<dbReference type="RefSeq" id="XP_031373393.1">
    <property type="nucleotide sequence ID" value="XM_031517533.1"/>
</dbReference>
<reference evidence="3" key="2">
    <citation type="submission" date="2017-06" db="EMBL/GenBank/DDBJ databases">
        <title>The pomegranate genome and the genomics of punicalagin biosynthesis.</title>
        <authorList>
            <person name="Xu C."/>
        </authorList>
    </citation>
    <scope>NUCLEOTIDE SEQUENCE [LARGE SCALE GENOMIC DNA]</scope>
    <source>
        <tissue evidence="3">Fresh leaf</tissue>
    </source>
</reference>
<dbReference type="PANTHER" id="PTHR13832:SF301">
    <property type="entry name" value="PROTEIN PHOSPHATASE 2C 29"/>
    <property type="match status" value="1"/>
</dbReference>
<evidence type="ECO:0000256" key="1">
    <source>
        <dbReference type="SAM" id="MobiDB-lite"/>
    </source>
</evidence>
<dbReference type="OrthoDB" id="420076at2759"/>
<dbReference type="EMBL" id="MTKT01005815">
    <property type="protein sequence ID" value="OWM64115.1"/>
    <property type="molecule type" value="Genomic_DNA"/>
</dbReference>
<dbReference type="CDD" id="cd00143">
    <property type="entry name" value="PP2Cc"/>
    <property type="match status" value="1"/>
</dbReference>
<dbReference type="SMART" id="SM00332">
    <property type="entry name" value="PP2Cc"/>
    <property type="match status" value="1"/>
</dbReference>
<dbReference type="InterPro" id="IPR015655">
    <property type="entry name" value="PP2C"/>
</dbReference>
<reference evidence="6" key="4">
    <citation type="submission" date="2025-04" db="UniProtKB">
        <authorList>
            <consortium name="RefSeq"/>
        </authorList>
    </citation>
    <scope>IDENTIFICATION</scope>
    <source>
        <tissue evidence="6">Leaf</tissue>
    </source>
</reference>
<sequence>MGSGLSCFKPANRKAQQPDQSPNHQPDLIFAASEPLDETLGHSFCYVRSSARFLSPTPSDRFISPSQSLRFDDPIPRPHPRPAPETGFKAISGASVSANTATPRTVLQLDAPCDLASSDAALKPPGGCGLNGFESTSSFCALPLQPAPRGAGPGGDSGSGSGGFFLSGPIERGALSGPLDPSSGLDASGQVPFSAPIGSTYVKRKRRKKSISGIKKAIYGNFSEKKRPWVVPVLNFGAKKETPEEEEVAHVAGRNDVDNVQWALGKAGEDRVHVVVSEEQGWLFVGIYDGFNGPDAPEFLMDNLYRAVYNELQGLFWEVTDGREEGTDLITVGENVAIVEETNPSTEKSVEEARIGVNQDNPNQGSGKRVTFQSEGVEVRRRRLWEYLAEEDPDDGVDLSGSQRFAFSVDDAISVINADSSMSRRWLLLSKFKHGLSKHKEGQVRKLFPWRFWLKENVEIDNRVEDVEGARANKSGRRRKEGPVDHELVLRAMSRALEVTENGFLDMTDKFLDTNPELALMGSCLLVVLMRDEDVYVMNVGDSRTIVAQLQGEAGSSNMEPGVQSGQESSGEGIIEESIDGERAKKAASDAPALLMRLTALQLTTDHSTSIEEEVIRIKNEHPDDSNCIANDRVKGRLKVTRAFGAGFLKQPKWNDALLEMFRNDYIGTAPYISCTPSLCHHELCPRDQFLVLSSDGLYQYFSNQEVVAYIESFLEKFPDGDPAQHLIEELLSRAAKKAGMEFHELLDIPQGDRRKYHDDVTVMVISLEGRIWKSSGKYF</sequence>
<reference evidence="5" key="3">
    <citation type="journal article" date="2020" name="Plant Biotechnol. J.">
        <title>The pomegranate (Punica granatum L.) draft genome dissects genetic divergence between soft- and hard-seeded cultivars.</title>
        <authorList>
            <person name="Luo X."/>
            <person name="Li H."/>
            <person name="Wu Z."/>
            <person name="Yao W."/>
            <person name="Zhao P."/>
            <person name="Cao D."/>
            <person name="Yu H."/>
            <person name="Li K."/>
            <person name="Poudel K."/>
            <person name="Zhao D."/>
            <person name="Zhang F."/>
            <person name="Xia X."/>
            <person name="Chen L."/>
            <person name="Wang Q."/>
            <person name="Jing D."/>
            <person name="Cao S."/>
        </authorList>
    </citation>
    <scope>NUCLEOTIDE SEQUENCE [LARGE SCALE GENOMIC DNA]</scope>
</reference>
<evidence type="ECO:0000259" key="2">
    <source>
        <dbReference type="PROSITE" id="PS51746"/>
    </source>
</evidence>
<protein>
    <submittedName>
        <fullName evidence="6">Protein phosphatase 2C 29</fullName>
    </submittedName>
</protein>
<evidence type="ECO:0000313" key="5">
    <source>
        <dbReference type="Proteomes" id="UP000515151"/>
    </source>
</evidence>
<dbReference type="InterPro" id="IPR001932">
    <property type="entry name" value="PPM-type_phosphatase-like_dom"/>
</dbReference>
<keyword evidence="5" id="KW-1185">Reference proteome</keyword>